<keyword evidence="3" id="KW-0378">Hydrolase</keyword>
<protein>
    <recommendedName>
        <fullName evidence="5">PDZ domain-containing protein</fullName>
    </recommendedName>
</protein>
<evidence type="ECO:0000259" key="5">
    <source>
        <dbReference type="PROSITE" id="PS50106"/>
    </source>
</evidence>
<dbReference type="EMBL" id="UINC01006341">
    <property type="protein sequence ID" value="SVA26949.1"/>
    <property type="molecule type" value="Genomic_DNA"/>
</dbReference>
<organism evidence="6">
    <name type="scientific">marine metagenome</name>
    <dbReference type="NCBI Taxonomy" id="408172"/>
    <lineage>
        <taxon>unclassified sequences</taxon>
        <taxon>metagenomes</taxon>
        <taxon>ecological metagenomes</taxon>
    </lineage>
</organism>
<evidence type="ECO:0000256" key="3">
    <source>
        <dbReference type="ARBA" id="ARBA00022801"/>
    </source>
</evidence>
<dbReference type="PANTHER" id="PTHR32060:SF22">
    <property type="entry name" value="CARBOXYL-TERMINAL-PROCESSING PEPTIDASE 3, CHLOROPLASTIC"/>
    <property type="match status" value="1"/>
</dbReference>
<sequence length="704" mass="81888">MKKNIIVISLTFILGLASCSFTSSNFDQTDKDKLLLQLISYVLDQGHFVEKEINDDFSRKVFNEYLNIIDPYKRYFYKSDIEEFKKYEDQLDDKFINAEIDFFDLTYNRGQQRFNESKLIYKEILNNPFDYQIDENINADFKSLDYVKNKSEMRDRWRKQLKFSSIESYDDLLMEQEEELEDNPSNQIKSNTEIELEARESTLKTLNEMYDFYEDITRSDWFSFYINSFVEQYDPHTIYYNPEAKDRFDVDMSGNYAGIGARLSKKFDKIEVVEIISGGPAWRQNLLEVGDIILKVRQNDQDESESTSILGMPISDAVKLIKGPKGTNVILTIKKVDGEVLDLKIKRDIVLLEETYVRSSIVSKQENLYGFINLPKFYIDFDNSTNRDAARDVKKEIIRLKNIGIKGLVLDLRNNGGGSLKTVVEMAGLFIQEGPIVQVRSMDKESQILRDKDRSIIWEGPLVILVNEFSASASEILAAAMQDYKRAIIIGSKQTYGKGTVQNVLDLNKMVRSNTNGDLGALKFTTQKYYRINGGSTQLEGVKSDIVVPDKYTYVDFGEKDQENPLKWDKIDPVSYEPWKTFFDYNKSIQASKNRMNSSEFISLIDENAKWIKSIRDRDVYTLNYSKFKKDLLLNEEKAKKYKKLSDYSSDLTFKSLPYEIDLIAKDSSLGEKRKRWHKNLSKDIYVNESLNVLNDLRLSYVER</sequence>
<dbReference type="GO" id="GO:0008236">
    <property type="term" value="F:serine-type peptidase activity"/>
    <property type="evidence" value="ECO:0007669"/>
    <property type="project" value="UniProtKB-KW"/>
</dbReference>
<evidence type="ECO:0000256" key="2">
    <source>
        <dbReference type="ARBA" id="ARBA00022670"/>
    </source>
</evidence>
<keyword evidence="2" id="KW-0645">Protease</keyword>
<dbReference type="InterPro" id="IPR029045">
    <property type="entry name" value="ClpP/crotonase-like_dom_sf"/>
</dbReference>
<dbReference type="InterPro" id="IPR036034">
    <property type="entry name" value="PDZ_sf"/>
</dbReference>
<dbReference type="PROSITE" id="PS50106">
    <property type="entry name" value="PDZ"/>
    <property type="match status" value="1"/>
</dbReference>
<dbReference type="CDD" id="cd06782">
    <property type="entry name" value="cpPDZ_CPP-like"/>
    <property type="match status" value="1"/>
</dbReference>
<dbReference type="Pfam" id="PF03572">
    <property type="entry name" value="Peptidase_S41"/>
    <property type="match status" value="1"/>
</dbReference>
<dbReference type="NCBIfam" id="TIGR00225">
    <property type="entry name" value="prc"/>
    <property type="match status" value="1"/>
</dbReference>
<dbReference type="AlphaFoldDB" id="A0A381UFM5"/>
<dbReference type="CDD" id="cd07560">
    <property type="entry name" value="Peptidase_S41_CPP"/>
    <property type="match status" value="1"/>
</dbReference>
<dbReference type="InterPro" id="IPR001478">
    <property type="entry name" value="PDZ"/>
</dbReference>
<comment type="similarity">
    <text evidence="1">Belongs to the peptidase S41A family.</text>
</comment>
<dbReference type="PROSITE" id="PS51257">
    <property type="entry name" value="PROKAR_LIPOPROTEIN"/>
    <property type="match status" value="1"/>
</dbReference>
<dbReference type="SUPFAM" id="SSF50156">
    <property type="entry name" value="PDZ domain-like"/>
    <property type="match status" value="1"/>
</dbReference>
<feature type="domain" description="PDZ" evidence="5">
    <location>
        <begin position="249"/>
        <end position="322"/>
    </location>
</feature>
<dbReference type="SUPFAM" id="SSF52096">
    <property type="entry name" value="ClpP/crotonase"/>
    <property type="match status" value="1"/>
</dbReference>
<accession>A0A381UFM5</accession>
<dbReference type="Gene3D" id="2.30.42.10">
    <property type="match status" value="1"/>
</dbReference>
<name>A0A381UFM5_9ZZZZ</name>
<dbReference type="Pfam" id="PF00595">
    <property type="entry name" value="PDZ"/>
    <property type="match status" value="1"/>
</dbReference>
<reference evidence="6" key="1">
    <citation type="submission" date="2018-05" db="EMBL/GenBank/DDBJ databases">
        <authorList>
            <person name="Lanie J.A."/>
            <person name="Ng W.-L."/>
            <person name="Kazmierczak K.M."/>
            <person name="Andrzejewski T.M."/>
            <person name="Davidsen T.M."/>
            <person name="Wayne K.J."/>
            <person name="Tettelin H."/>
            <person name="Glass J.I."/>
            <person name="Rusch D."/>
            <person name="Podicherti R."/>
            <person name="Tsui H.-C.T."/>
            <person name="Winkler M.E."/>
        </authorList>
    </citation>
    <scope>NUCLEOTIDE SEQUENCE</scope>
</reference>
<dbReference type="SMART" id="SM00245">
    <property type="entry name" value="TSPc"/>
    <property type="match status" value="1"/>
</dbReference>
<dbReference type="Pfam" id="PF17804">
    <property type="entry name" value="TSP_NTD"/>
    <property type="match status" value="1"/>
</dbReference>
<proteinExistence type="inferred from homology"/>
<dbReference type="Pfam" id="PF11818">
    <property type="entry name" value="DUF3340"/>
    <property type="match status" value="1"/>
</dbReference>
<evidence type="ECO:0000256" key="1">
    <source>
        <dbReference type="ARBA" id="ARBA00009179"/>
    </source>
</evidence>
<keyword evidence="4" id="KW-0720">Serine protease</keyword>
<dbReference type="InterPro" id="IPR020992">
    <property type="entry name" value="Tail_Prtase_C"/>
</dbReference>
<evidence type="ECO:0000313" key="6">
    <source>
        <dbReference type="EMBL" id="SVA26949.1"/>
    </source>
</evidence>
<dbReference type="GO" id="GO:0030288">
    <property type="term" value="C:outer membrane-bounded periplasmic space"/>
    <property type="evidence" value="ECO:0007669"/>
    <property type="project" value="TreeGrafter"/>
</dbReference>
<gene>
    <name evidence="6" type="ORF">METZ01_LOCUS79803</name>
</gene>
<dbReference type="PANTHER" id="PTHR32060">
    <property type="entry name" value="TAIL-SPECIFIC PROTEASE"/>
    <property type="match status" value="1"/>
</dbReference>
<dbReference type="GO" id="GO:0004175">
    <property type="term" value="F:endopeptidase activity"/>
    <property type="evidence" value="ECO:0007669"/>
    <property type="project" value="TreeGrafter"/>
</dbReference>
<dbReference type="InterPro" id="IPR040573">
    <property type="entry name" value="TSP_N"/>
</dbReference>
<dbReference type="SMART" id="SM00228">
    <property type="entry name" value="PDZ"/>
    <property type="match status" value="1"/>
</dbReference>
<dbReference type="InterPro" id="IPR004447">
    <property type="entry name" value="Peptidase_S41A"/>
</dbReference>
<dbReference type="GO" id="GO:0007165">
    <property type="term" value="P:signal transduction"/>
    <property type="evidence" value="ECO:0007669"/>
    <property type="project" value="TreeGrafter"/>
</dbReference>
<dbReference type="InterPro" id="IPR005151">
    <property type="entry name" value="Tail-specific_protease"/>
</dbReference>
<dbReference type="GO" id="GO:0006508">
    <property type="term" value="P:proteolysis"/>
    <property type="evidence" value="ECO:0007669"/>
    <property type="project" value="UniProtKB-KW"/>
</dbReference>
<evidence type="ECO:0000256" key="4">
    <source>
        <dbReference type="ARBA" id="ARBA00022825"/>
    </source>
</evidence>
<dbReference type="Gene3D" id="3.90.226.10">
    <property type="entry name" value="2-enoyl-CoA Hydratase, Chain A, domain 1"/>
    <property type="match status" value="1"/>
</dbReference>